<evidence type="ECO:0000313" key="3">
    <source>
        <dbReference type="EMBL" id="NEV68425.1"/>
    </source>
</evidence>
<comment type="similarity">
    <text evidence="1">Belongs to the THF1 family.</text>
</comment>
<dbReference type="PANTHER" id="PTHR34793">
    <property type="entry name" value="PROTEIN THYLAKOID FORMATION 1, CHLOROPLASTIC"/>
    <property type="match status" value="1"/>
</dbReference>
<organism evidence="3">
    <name type="scientific">Lyngbya confervoides BDU141951</name>
    <dbReference type="NCBI Taxonomy" id="1574623"/>
    <lineage>
        <taxon>Bacteria</taxon>
        <taxon>Bacillati</taxon>
        <taxon>Cyanobacteriota</taxon>
        <taxon>Cyanophyceae</taxon>
        <taxon>Oscillatoriophycideae</taxon>
        <taxon>Oscillatoriales</taxon>
        <taxon>Microcoleaceae</taxon>
        <taxon>Lyngbya</taxon>
    </lineage>
</organism>
<reference evidence="3" key="1">
    <citation type="submission" date="2014-11" db="EMBL/GenBank/DDBJ databases">
        <authorList>
            <person name="Malar M.C."/>
            <person name="Sen D."/>
            <person name="Tripathy S."/>
        </authorList>
    </citation>
    <scope>NUCLEOTIDE SEQUENCE</scope>
    <source>
        <strain evidence="3">BDU141951</strain>
    </source>
</reference>
<keyword evidence="1" id="KW-0175">Coiled coil</keyword>
<sequence length="262" mass="29127">MSNVRTVSDTKRAFYENFDRPVTSVYRRVIEELMVEMHLLSVSGDFVYDPIYALGIVTTYDTFMEGYRPEGDVEPIFVALCKSVESTPEQYRNDAQHALSTVEGMSLDDLKSLLGNLSEANAEGLATILKGVAERDRFKYSRAFGIGFYTLTAKIDADLIQDKESLMAFMKEAAEALGISFDKLQKDIELYRSNLDKMVQAKALMAEVLEAERKKREERAQAKAEKEQATSSPESADVTSEEVAAEPVATPAAETDEQSPSA</sequence>
<evidence type="ECO:0000256" key="2">
    <source>
        <dbReference type="SAM" id="MobiDB-lite"/>
    </source>
</evidence>
<feature type="region of interest" description="Disordered" evidence="2">
    <location>
        <begin position="214"/>
        <end position="262"/>
    </location>
</feature>
<proteinExistence type="inferred from homology"/>
<dbReference type="Pfam" id="PF11264">
    <property type="entry name" value="ThylakoidFormat"/>
    <property type="match status" value="1"/>
</dbReference>
<name>A0A0C1UR53_9CYAN</name>
<dbReference type="AlphaFoldDB" id="A0A0C1UR53"/>
<comment type="function">
    <text evidence="1">May be involved in photosynthetic membrane biogenesis.</text>
</comment>
<dbReference type="EMBL" id="JTHE02000003">
    <property type="protein sequence ID" value="NEV68425.1"/>
    <property type="molecule type" value="Genomic_DNA"/>
</dbReference>
<feature type="compositionally biased region" description="Basic and acidic residues" evidence="2">
    <location>
        <begin position="214"/>
        <end position="228"/>
    </location>
</feature>
<accession>A0A0C1UR53</accession>
<dbReference type="GO" id="GO:0030096">
    <property type="term" value="C:plasma membrane-derived thylakoid photosystem II"/>
    <property type="evidence" value="ECO:0007669"/>
    <property type="project" value="TreeGrafter"/>
</dbReference>
<reference evidence="3" key="2">
    <citation type="journal article" date="2015" name="Genome Announc.">
        <title>Draft Genome Sequence of Filamentous Marine Cyanobacterium Lyngbya confervoides Strain BDU141951.</title>
        <authorList>
            <person name="Chandrababunaidu M.M."/>
            <person name="Sen D."/>
            <person name="Tripathy S."/>
        </authorList>
    </citation>
    <scope>NUCLEOTIDE SEQUENCE</scope>
    <source>
        <strain evidence="3">BDU141951</strain>
    </source>
</reference>
<gene>
    <name evidence="1" type="primary">thf1</name>
    <name evidence="3" type="ORF">QQ91_015025</name>
</gene>
<dbReference type="PANTHER" id="PTHR34793:SF1">
    <property type="entry name" value="PROTEIN THYLAKOID FORMATION 1, CHLOROPLASTIC"/>
    <property type="match status" value="1"/>
</dbReference>
<evidence type="ECO:0000256" key="1">
    <source>
        <dbReference type="HAMAP-Rule" id="MF_01843"/>
    </source>
</evidence>
<comment type="caution">
    <text evidence="3">The sequence shown here is derived from an EMBL/GenBank/DDBJ whole genome shotgun (WGS) entry which is preliminary data.</text>
</comment>
<dbReference type="InterPro" id="IPR017499">
    <property type="entry name" value="Thf1"/>
</dbReference>
<dbReference type="NCBIfam" id="TIGR03060">
    <property type="entry name" value="PS_II_psb29"/>
    <property type="match status" value="1"/>
</dbReference>
<reference evidence="3" key="3">
    <citation type="submission" date="2020-02" db="EMBL/GenBank/DDBJ databases">
        <authorList>
            <person name="Sarangi A.N."/>
            <person name="Ghosh S."/>
            <person name="Mukherjee M."/>
            <person name="Tripathy S."/>
        </authorList>
    </citation>
    <scope>NUCLEOTIDE SEQUENCE</scope>
    <source>
        <strain evidence="3">BDU141951</strain>
    </source>
</reference>
<protein>
    <recommendedName>
        <fullName evidence="1">Protein Thf1</fullName>
    </recommendedName>
</protein>
<dbReference type="HAMAP" id="MF_01843">
    <property type="entry name" value="Thf1"/>
    <property type="match status" value="1"/>
</dbReference>
<dbReference type="GO" id="GO:0010207">
    <property type="term" value="P:photosystem II assembly"/>
    <property type="evidence" value="ECO:0007669"/>
    <property type="project" value="InterPro"/>
</dbReference>